<evidence type="ECO:0000256" key="1">
    <source>
        <dbReference type="SAM" id="MobiDB-lite"/>
    </source>
</evidence>
<feature type="region of interest" description="Disordered" evidence="1">
    <location>
        <begin position="82"/>
        <end position="245"/>
    </location>
</feature>
<dbReference type="STRING" id="670580.A0A1X6MW99"/>
<dbReference type="Proteomes" id="UP000194127">
    <property type="component" value="Unassembled WGS sequence"/>
</dbReference>
<organism evidence="2 3">
    <name type="scientific">Postia placenta MAD-698-R-SB12</name>
    <dbReference type="NCBI Taxonomy" id="670580"/>
    <lineage>
        <taxon>Eukaryota</taxon>
        <taxon>Fungi</taxon>
        <taxon>Dikarya</taxon>
        <taxon>Basidiomycota</taxon>
        <taxon>Agaricomycotina</taxon>
        <taxon>Agaricomycetes</taxon>
        <taxon>Polyporales</taxon>
        <taxon>Adustoporiaceae</taxon>
        <taxon>Rhodonia</taxon>
    </lineage>
</organism>
<feature type="compositionally biased region" description="Basic and acidic residues" evidence="1">
    <location>
        <begin position="834"/>
        <end position="870"/>
    </location>
</feature>
<dbReference type="EMBL" id="KZ110600">
    <property type="protein sequence ID" value="OSX60631.1"/>
    <property type="molecule type" value="Genomic_DNA"/>
</dbReference>
<evidence type="ECO:0008006" key="4">
    <source>
        <dbReference type="Google" id="ProtNLM"/>
    </source>
</evidence>
<name>A0A1X6MW99_9APHY</name>
<feature type="compositionally biased region" description="Low complexity" evidence="1">
    <location>
        <begin position="167"/>
        <end position="190"/>
    </location>
</feature>
<feature type="region of interest" description="Disordered" evidence="1">
    <location>
        <begin position="821"/>
        <end position="870"/>
    </location>
</feature>
<gene>
    <name evidence="2" type="ORF">POSPLADRAFT_1048030</name>
</gene>
<evidence type="ECO:0000313" key="3">
    <source>
        <dbReference type="Proteomes" id="UP000194127"/>
    </source>
</evidence>
<accession>A0A1X6MW99</accession>
<reference evidence="2 3" key="1">
    <citation type="submission" date="2017-04" db="EMBL/GenBank/DDBJ databases">
        <title>Genome Sequence of the Model Brown-Rot Fungus Postia placenta SB12.</title>
        <authorList>
            <consortium name="DOE Joint Genome Institute"/>
            <person name="Gaskell J."/>
            <person name="Kersten P."/>
            <person name="Larrondo L.F."/>
            <person name="Canessa P."/>
            <person name="Martinez D."/>
            <person name="Hibbett D."/>
            <person name="Schmoll M."/>
            <person name="Kubicek C.P."/>
            <person name="Martinez A.T."/>
            <person name="Yadav J."/>
            <person name="Master E."/>
            <person name="Magnuson J.K."/>
            <person name="James T."/>
            <person name="Yaver D."/>
            <person name="Berka R."/>
            <person name="Labutti K."/>
            <person name="Lipzen A."/>
            <person name="Aerts A."/>
            <person name="Barry K."/>
            <person name="Henrissat B."/>
            <person name="Blanchette R."/>
            <person name="Grigoriev I."/>
            <person name="Cullen D."/>
        </authorList>
    </citation>
    <scope>NUCLEOTIDE SEQUENCE [LARGE SCALE GENOMIC DNA]</scope>
    <source>
        <strain evidence="2 3">MAD-698-R-SB12</strain>
    </source>
</reference>
<dbReference type="AlphaFoldDB" id="A0A1X6MW99"/>
<keyword evidence="3" id="KW-1185">Reference proteome</keyword>
<dbReference type="OrthoDB" id="74813at2759"/>
<feature type="compositionally biased region" description="Low complexity" evidence="1">
    <location>
        <begin position="135"/>
        <end position="159"/>
    </location>
</feature>
<evidence type="ECO:0000313" key="2">
    <source>
        <dbReference type="EMBL" id="OSX60631.1"/>
    </source>
</evidence>
<dbReference type="GeneID" id="36324370"/>
<feature type="compositionally biased region" description="Low complexity" evidence="1">
    <location>
        <begin position="267"/>
        <end position="295"/>
    </location>
</feature>
<feature type="region of interest" description="Disordered" evidence="1">
    <location>
        <begin position="391"/>
        <end position="416"/>
    </location>
</feature>
<feature type="compositionally biased region" description="Basic and acidic residues" evidence="1">
    <location>
        <begin position="89"/>
        <end position="116"/>
    </location>
</feature>
<feature type="region of interest" description="Disordered" evidence="1">
    <location>
        <begin position="261"/>
        <end position="295"/>
    </location>
</feature>
<sequence>MRIKLESVPPLPLVKAWFSVHSATTVSELKSVLCSDLPAFLDGQLRGGDIRLLLEDFELLDSSPIDVIREGDLIIVKRNPSVTSSNKRKAPETDLESFRKRPKHANEASRQADRAPSHKLQTIENKASANSGAKPSSSEDSEPSSGSSSESESETSSGESESESESHSGSASSSESSSSDESSSASSAPSVRPSRHHAVAALPPKAELTANAARSKSVPTLPHVPPGLGKPSTQSRNIRRRRKRLYERLAATAEPASVNAIPLGTRAPATGAGSSVPSGPSAQPAQNEAQEAPRQPVLMASLQNKNKKKGFRKSMSAAVPAKIVFTDLEDETAVVDEAMQEAMPFTNTADRDRGVFMVNARLVPPSEKQERGLLPLNMFVTSVDVEEGLYSKKGKKKRNQEQRRPAEVPDVGMNAGGNFELPYDDPEELVESNGLEEHSARSGERPMPVRGSIEKTWASLAKITAAFQSQVGAIVGWKELGINPRTYTPEVLLNIGRVVKNDEQLVLEPVFEEKETECGLFEDQGSPANINLLPSLIELAWMTGSTPAKLVFLFNRYTALSYAFYEFVLSAQPSLSNSICVGIVAMNCLYDELFFIIWAAFSALRVYAISGRALYLAALVFCLGMVPAFTNITVQLCQNNDCSSGNKRSEYLFQPKQIVHFPEFSVYQPFSSPKSRYLFSYACHSMCSSLKTIDNGIASIMLALNIADILLWNSGYIELVSEAVGPLTSLMVSHCLLNLREVIALPQDIADITSLSFAHSELQVAAHEVDSSTECTSDSTISMEMEPIESSHGARTSDSPQVRMVELALHRKISTERHMCSGMVHEQSTVRGDGGPRRGLWDSLSQKDTRHQGASEVSLERMDWWSSRAD</sequence>
<protein>
    <recommendedName>
        <fullName evidence="4">Coilin</fullName>
    </recommendedName>
</protein>
<dbReference type="RefSeq" id="XP_024337425.1">
    <property type="nucleotide sequence ID" value="XM_024479420.1"/>
</dbReference>
<proteinExistence type="predicted"/>
<feature type="compositionally biased region" description="Polar residues" evidence="1">
    <location>
        <begin position="119"/>
        <end position="134"/>
    </location>
</feature>